<dbReference type="InterPro" id="IPR011990">
    <property type="entry name" value="TPR-like_helical_dom_sf"/>
</dbReference>
<dbReference type="Proteomes" id="UP000260828">
    <property type="component" value="Unassembled WGS sequence"/>
</dbReference>
<dbReference type="PRINTS" id="PR00625">
    <property type="entry name" value="JDOMAIN"/>
</dbReference>
<dbReference type="PROSITE" id="PS50076">
    <property type="entry name" value="DNAJ_2"/>
    <property type="match status" value="1"/>
</dbReference>
<dbReference type="InterPro" id="IPR017891">
    <property type="entry name" value="Insulin_GF-bd_Cys-rich_CS"/>
</dbReference>
<dbReference type="SMART" id="SM00271">
    <property type="entry name" value="DnaJ"/>
    <property type="match status" value="1"/>
</dbReference>
<keyword evidence="2" id="KW-0677">Repeat</keyword>
<dbReference type="InterPro" id="IPR050817">
    <property type="entry name" value="DjlA_DnaK_co-chaperone"/>
</dbReference>
<feature type="domain" description="J" evidence="5">
    <location>
        <begin position="3"/>
        <end position="73"/>
    </location>
</feature>
<dbReference type="OrthoDB" id="9779889at2"/>
<keyword evidence="3 4" id="KW-0802">TPR repeat</keyword>
<organism evidence="6 8">
    <name type="scientific">Anaerotruncus colihominis</name>
    <dbReference type="NCBI Taxonomy" id="169435"/>
    <lineage>
        <taxon>Bacteria</taxon>
        <taxon>Bacillati</taxon>
        <taxon>Bacillota</taxon>
        <taxon>Clostridia</taxon>
        <taxon>Eubacteriales</taxon>
        <taxon>Oscillospiraceae</taxon>
        <taxon>Anaerotruncus</taxon>
    </lineage>
</organism>
<dbReference type="EMBL" id="QVME01000004">
    <property type="protein sequence ID" value="RGE67705.1"/>
    <property type="molecule type" value="Genomic_DNA"/>
</dbReference>
<evidence type="ECO:0000313" key="9">
    <source>
        <dbReference type="Proteomes" id="UP000260828"/>
    </source>
</evidence>
<dbReference type="Gene3D" id="1.25.40.10">
    <property type="entry name" value="Tetratricopeptide repeat domain"/>
    <property type="match status" value="1"/>
</dbReference>
<keyword evidence="1" id="KW-0235">DNA replication</keyword>
<evidence type="ECO:0000313" key="6">
    <source>
        <dbReference type="EMBL" id="CUP30537.1"/>
    </source>
</evidence>
<dbReference type="AlphaFoldDB" id="A0A174M6R4"/>
<accession>A0A174M6R4</accession>
<dbReference type="Proteomes" id="UP000095765">
    <property type="component" value="Unassembled WGS sequence"/>
</dbReference>
<dbReference type="PROSITE" id="PS50005">
    <property type="entry name" value="TPR"/>
    <property type="match status" value="1"/>
</dbReference>
<evidence type="ECO:0000256" key="1">
    <source>
        <dbReference type="ARBA" id="ARBA00022705"/>
    </source>
</evidence>
<reference evidence="6 8" key="1">
    <citation type="submission" date="2015-09" db="EMBL/GenBank/DDBJ databases">
        <authorList>
            <consortium name="Pathogen Informatics"/>
        </authorList>
    </citation>
    <scope>NUCLEOTIDE SEQUENCE [LARGE SCALE GENOMIC DNA]</scope>
    <source>
        <strain evidence="6 8">2789STDY5834939</strain>
    </source>
</reference>
<dbReference type="SUPFAM" id="SSF48452">
    <property type="entry name" value="TPR-like"/>
    <property type="match status" value="1"/>
</dbReference>
<evidence type="ECO:0000256" key="2">
    <source>
        <dbReference type="ARBA" id="ARBA00022737"/>
    </source>
</evidence>
<dbReference type="InterPro" id="IPR001623">
    <property type="entry name" value="DnaJ_domain"/>
</dbReference>
<dbReference type="EMBL" id="CZBE01000002">
    <property type="protein sequence ID" value="CUP30537.1"/>
    <property type="molecule type" value="Genomic_DNA"/>
</dbReference>
<protein>
    <submittedName>
        <fullName evidence="6">Chaperone protein DnaJ</fullName>
    </submittedName>
    <submittedName>
        <fullName evidence="7">Tetratricopeptide repeat protein</fullName>
    </submittedName>
</protein>
<dbReference type="Pfam" id="PF07719">
    <property type="entry name" value="TPR_2"/>
    <property type="match status" value="1"/>
</dbReference>
<dbReference type="Pfam" id="PF00226">
    <property type="entry name" value="DnaJ"/>
    <property type="match status" value="1"/>
</dbReference>
<gene>
    <name evidence="6" type="primary">dnaJ_1</name>
    <name evidence="7" type="ORF">DXC40_09440</name>
    <name evidence="6" type="ORF">ERS852551_00384</name>
</gene>
<dbReference type="PANTHER" id="PTHR24074">
    <property type="entry name" value="CO-CHAPERONE PROTEIN DJLA"/>
    <property type="match status" value="1"/>
</dbReference>
<evidence type="ECO:0000256" key="4">
    <source>
        <dbReference type="PROSITE-ProRule" id="PRU00339"/>
    </source>
</evidence>
<dbReference type="Gene3D" id="1.10.287.110">
    <property type="entry name" value="DnaJ domain"/>
    <property type="match status" value="1"/>
</dbReference>
<dbReference type="InterPro" id="IPR036869">
    <property type="entry name" value="J_dom_sf"/>
</dbReference>
<dbReference type="SUPFAM" id="SSF46565">
    <property type="entry name" value="Chaperone J-domain"/>
    <property type="match status" value="1"/>
</dbReference>
<proteinExistence type="predicted"/>
<sequence>MTDPYKVLGISPNATDEQVKIAYRELAKKYHPDNYANNPLSDLAEEKMQEINQAYDAIVAQRRAGHSAGGQTGAGAYSGASQFSDIRRMINAGRLAEAQELLDGVAAANRDAEWHFLKGSIYYSRGWLDDALQCFQRACQLNPQNSEYSAAYNQLVWQRQNGQPRYNQSPFGSSTTVGGCSCCDICAAMYCANCCLDACGGGCF</sequence>
<reference evidence="7 9" key="2">
    <citation type="submission" date="2018-08" db="EMBL/GenBank/DDBJ databases">
        <title>A genome reference for cultivated species of the human gut microbiota.</title>
        <authorList>
            <person name="Zou Y."/>
            <person name="Xue W."/>
            <person name="Luo G."/>
        </authorList>
    </citation>
    <scope>NUCLEOTIDE SEQUENCE [LARGE SCALE GENOMIC DNA]</scope>
    <source>
        <strain evidence="7 9">TF05-12AC</strain>
    </source>
</reference>
<evidence type="ECO:0000313" key="8">
    <source>
        <dbReference type="Proteomes" id="UP000095765"/>
    </source>
</evidence>
<dbReference type="RefSeq" id="WP_055243905.1">
    <property type="nucleotide sequence ID" value="NZ_CABIWA010000001.1"/>
</dbReference>
<evidence type="ECO:0000256" key="3">
    <source>
        <dbReference type="ARBA" id="ARBA00022803"/>
    </source>
</evidence>
<name>A0A174M6R4_9FIRM</name>
<dbReference type="CDD" id="cd06257">
    <property type="entry name" value="DnaJ"/>
    <property type="match status" value="1"/>
</dbReference>
<dbReference type="InterPro" id="IPR019734">
    <property type="entry name" value="TPR_rpt"/>
</dbReference>
<evidence type="ECO:0000259" key="5">
    <source>
        <dbReference type="PROSITE" id="PS50076"/>
    </source>
</evidence>
<dbReference type="SMART" id="SM00028">
    <property type="entry name" value="TPR"/>
    <property type="match status" value="1"/>
</dbReference>
<dbReference type="InterPro" id="IPR013105">
    <property type="entry name" value="TPR_2"/>
</dbReference>
<feature type="repeat" description="TPR" evidence="4">
    <location>
        <begin position="112"/>
        <end position="145"/>
    </location>
</feature>
<dbReference type="PROSITE" id="PS00222">
    <property type="entry name" value="IGFBP_N_1"/>
    <property type="match status" value="1"/>
</dbReference>
<dbReference type="GO" id="GO:0006260">
    <property type="term" value="P:DNA replication"/>
    <property type="evidence" value="ECO:0007669"/>
    <property type="project" value="UniProtKB-KW"/>
</dbReference>
<evidence type="ECO:0000313" key="7">
    <source>
        <dbReference type="EMBL" id="RGE67705.1"/>
    </source>
</evidence>